<evidence type="ECO:0000256" key="5">
    <source>
        <dbReference type="ARBA" id="ARBA00022737"/>
    </source>
</evidence>
<evidence type="ECO:0000256" key="9">
    <source>
        <dbReference type="ARBA" id="ARBA00023136"/>
    </source>
</evidence>
<evidence type="ECO:0000256" key="8">
    <source>
        <dbReference type="ARBA" id="ARBA00022967"/>
    </source>
</evidence>
<comment type="subcellular location">
    <subcellularLocation>
        <location evidence="1">Cell membrane</location>
        <topology evidence="1">Peripheral membrane protein</topology>
    </subcellularLocation>
</comment>
<evidence type="ECO:0000256" key="1">
    <source>
        <dbReference type="ARBA" id="ARBA00004202"/>
    </source>
</evidence>
<dbReference type="PANTHER" id="PTHR43553">
    <property type="entry name" value="HEAVY METAL TRANSPORTER"/>
    <property type="match status" value="1"/>
</dbReference>
<organism evidence="12 13">
    <name type="scientific">Thermanaerothrix solaris</name>
    <dbReference type="NCBI Taxonomy" id="3058434"/>
    <lineage>
        <taxon>Bacteria</taxon>
        <taxon>Bacillati</taxon>
        <taxon>Chloroflexota</taxon>
        <taxon>Anaerolineae</taxon>
        <taxon>Anaerolineales</taxon>
        <taxon>Anaerolineaceae</taxon>
        <taxon>Thermanaerothrix</taxon>
    </lineage>
</organism>
<evidence type="ECO:0000256" key="10">
    <source>
        <dbReference type="ARBA" id="ARBA00025157"/>
    </source>
</evidence>
<keyword evidence="9" id="KW-0472">Membrane</keyword>
<dbReference type="InterPro" id="IPR017871">
    <property type="entry name" value="ABC_transporter-like_CS"/>
</dbReference>
<dbReference type="InterPro" id="IPR003439">
    <property type="entry name" value="ABC_transporter-like_ATP-bd"/>
</dbReference>
<keyword evidence="3" id="KW-0813">Transport</keyword>
<dbReference type="InterPro" id="IPR003593">
    <property type="entry name" value="AAA+_ATPase"/>
</dbReference>
<dbReference type="InterPro" id="IPR050095">
    <property type="entry name" value="ECF_ABC_transporter_ATP-bd"/>
</dbReference>
<evidence type="ECO:0000256" key="6">
    <source>
        <dbReference type="ARBA" id="ARBA00022741"/>
    </source>
</evidence>
<evidence type="ECO:0000259" key="11">
    <source>
        <dbReference type="PROSITE" id="PS50893"/>
    </source>
</evidence>
<dbReference type="Gene3D" id="3.40.50.300">
    <property type="entry name" value="P-loop containing nucleotide triphosphate hydrolases"/>
    <property type="match status" value="2"/>
</dbReference>
<name>A0ABU3NSN1_9CHLR</name>
<keyword evidence="8" id="KW-1278">Translocase</keyword>
<dbReference type="Pfam" id="PF00005">
    <property type="entry name" value="ABC_tran"/>
    <property type="match status" value="2"/>
</dbReference>
<keyword evidence="6" id="KW-0547">Nucleotide-binding</keyword>
<proteinExistence type="inferred from homology"/>
<accession>A0ABU3NSN1</accession>
<dbReference type="NCBIfam" id="NF010167">
    <property type="entry name" value="PRK13648.1"/>
    <property type="match status" value="2"/>
</dbReference>
<dbReference type="SUPFAM" id="SSF52540">
    <property type="entry name" value="P-loop containing nucleoside triphosphate hydrolases"/>
    <property type="match status" value="2"/>
</dbReference>
<keyword evidence="5" id="KW-0677">Repeat</keyword>
<dbReference type="PROSITE" id="PS00211">
    <property type="entry name" value="ABC_TRANSPORTER_1"/>
    <property type="match status" value="2"/>
</dbReference>
<dbReference type="RefSeq" id="WP_315625799.1">
    <property type="nucleotide sequence ID" value="NZ_JAUHMF010000002.1"/>
</dbReference>
<keyword evidence="4" id="KW-1003">Cell membrane</keyword>
<comment type="similarity">
    <text evidence="2">Belongs to the ABC transporter superfamily.</text>
</comment>
<evidence type="ECO:0000313" key="13">
    <source>
        <dbReference type="Proteomes" id="UP001254165"/>
    </source>
</evidence>
<comment type="caution">
    <text evidence="12">The sequence shown here is derived from an EMBL/GenBank/DDBJ whole genome shotgun (WGS) entry which is preliminary data.</text>
</comment>
<sequence length="540" mass="59876">MSDLPLVIENLTFRYRSRSEPAIRNINLSVQPGQVVLIAGASGCGKTTLIRCINGLIPRSYKGELTGSIRIFGQDTRGLSLARISQMVGTVLQDPERQILGSRVINEVAFGLENLGLPREEILQRAHEALERLKIAHLRDRETFNLSGGEKQKVALAGVLAMRPGILLLDEPLASLDPASAQDALSMIRQLADEGMTIILIEHRVEDVLTIHPERVLYMSDGEIKFDGTAEQLVDYVDFREIKLPARMVLDLAARTTPPSMPQWLPSGREGPREPLVEFQDVHFGYETETEVLHGINLAIYRGDVIAVLGPNGAGKTTLVKHAIGLLKPKRGRVLIRGRDTRQMSVAEIASTLGYVFQSPSHMLFAPTVYEELAFGPKNLNHDPETIRKEVMEAIQIVNLAGYEQTPPLSMSFGQQKRVSIAAILSMRSRILVMDEPTAGQDYKNYINFMDSILQMPGFEAILFITHDIDVAIRYANRVLLVSNGQVVADGAPEEVLSDLERLEACRLVPTSLLRLNLEYLPATHRFLSAEALAHFSLAR</sequence>
<comment type="function">
    <text evidence="10">Probably part of an ABC transporter complex. Responsible for energy coupling to the transport system.</text>
</comment>
<protein>
    <submittedName>
        <fullName evidence="12">ABC transporter ATP-binding protein</fullName>
    </submittedName>
</protein>
<feature type="domain" description="ABC transporter" evidence="11">
    <location>
        <begin position="277"/>
        <end position="509"/>
    </location>
</feature>
<evidence type="ECO:0000313" key="12">
    <source>
        <dbReference type="EMBL" id="MDT8899117.1"/>
    </source>
</evidence>
<dbReference type="GO" id="GO:0005524">
    <property type="term" value="F:ATP binding"/>
    <property type="evidence" value="ECO:0007669"/>
    <property type="project" value="UniProtKB-KW"/>
</dbReference>
<dbReference type="PROSITE" id="PS50893">
    <property type="entry name" value="ABC_TRANSPORTER_2"/>
    <property type="match status" value="2"/>
</dbReference>
<keyword evidence="7 12" id="KW-0067">ATP-binding</keyword>
<evidence type="ECO:0000256" key="3">
    <source>
        <dbReference type="ARBA" id="ARBA00022448"/>
    </source>
</evidence>
<dbReference type="SMART" id="SM00382">
    <property type="entry name" value="AAA"/>
    <property type="match status" value="2"/>
</dbReference>
<dbReference type="Proteomes" id="UP001254165">
    <property type="component" value="Unassembled WGS sequence"/>
</dbReference>
<dbReference type="InterPro" id="IPR015856">
    <property type="entry name" value="ABC_transpr_CbiO/EcfA_su"/>
</dbReference>
<dbReference type="InterPro" id="IPR027417">
    <property type="entry name" value="P-loop_NTPase"/>
</dbReference>
<evidence type="ECO:0000256" key="4">
    <source>
        <dbReference type="ARBA" id="ARBA00022475"/>
    </source>
</evidence>
<evidence type="ECO:0000256" key="7">
    <source>
        <dbReference type="ARBA" id="ARBA00022840"/>
    </source>
</evidence>
<feature type="domain" description="ABC transporter" evidence="11">
    <location>
        <begin position="6"/>
        <end position="246"/>
    </location>
</feature>
<dbReference type="EMBL" id="JAUHMF010000002">
    <property type="protein sequence ID" value="MDT8899117.1"/>
    <property type="molecule type" value="Genomic_DNA"/>
</dbReference>
<dbReference type="PANTHER" id="PTHR43553:SF23">
    <property type="entry name" value="ABC TRANSPORTER ATP-BINDING COMPONENT"/>
    <property type="match status" value="1"/>
</dbReference>
<dbReference type="CDD" id="cd03225">
    <property type="entry name" value="ABC_cobalt_CbiO_domain1"/>
    <property type="match status" value="2"/>
</dbReference>
<gene>
    <name evidence="12" type="ORF">QYE77_12660</name>
</gene>
<evidence type="ECO:0000256" key="2">
    <source>
        <dbReference type="ARBA" id="ARBA00005417"/>
    </source>
</evidence>
<reference evidence="12 13" key="1">
    <citation type="submission" date="2023-07" db="EMBL/GenBank/DDBJ databases">
        <title>Novel species of Thermanaerothrix with wide hydrolytic capabilities.</title>
        <authorList>
            <person name="Zayulina K.S."/>
            <person name="Podosokorskaya O.A."/>
            <person name="Elcheninov A.G."/>
        </authorList>
    </citation>
    <scope>NUCLEOTIDE SEQUENCE [LARGE SCALE GENOMIC DNA]</scope>
    <source>
        <strain evidence="12 13">4228-RoL</strain>
    </source>
</reference>
<keyword evidence="13" id="KW-1185">Reference proteome</keyword>